<dbReference type="EMBL" id="FNEK01000012">
    <property type="protein sequence ID" value="SDJ11776.1"/>
    <property type="molecule type" value="Genomic_DNA"/>
</dbReference>
<evidence type="ECO:0000259" key="2">
    <source>
        <dbReference type="Pfam" id="PF00248"/>
    </source>
</evidence>
<dbReference type="OrthoDB" id="9803483at2"/>
<evidence type="ECO:0000256" key="1">
    <source>
        <dbReference type="ARBA" id="ARBA00023002"/>
    </source>
</evidence>
<dbReference type="Gene3D" id="3.20.20.100">
    <property type="entry name" value="NADP-dependent oxidoreductase domain"/>
    <property type="match status" value="1"/>
</dbReference>
<organism evidence="3 4">
    <name type="scientific">Aliiruegeria lutimaris</name>
    <dbReference type="NCBI Taxonomy" id="571298"/>
    <lineage>
        <taxon>Bacteria</taxon>
        <taxon>Pseudomonadati</taxon>
        <taxon>Pseudomonadota</taxon>
        <taxon>Alphaproteobacteria</taxon>
        <taxon>Rhodobacterales</taxon>
        <taxon>Roseobacteraceae</taxon>
        <taxon>Aliiruegeria</taxon>
    </lineage>
</organism>
<dbReference type="GO" id="GO:0005737">
    <property type="term" value="C:cytoplasm"/>
    <property type="evidence" value="ECO:0007669"/>
    <property type="project" value="TreeGrafter"/>
</dbReference>
<proteinExistence type="predicted"/>
<evidence type="ECO:0000313" key="4">
    <source>
        <dbReference type="Proteomes" id="UP000199382"/>
    </source>
</evidence>
<reference evidence="3 4" key="1">
    <citation type="submission" date="2016-10" db="EMBL/GenBank/DDBJ databases">
        <authorList>
            <person name="de Groot N.N."/>
        </authorList>
    </citation>
    <scope>NUCLEOTIDE SEQUENCE [LARGE SCALE GENOMIC DNA]</scope>
    <source>
        <strain evidence="3 4">DSM 25294</strain>
    </source>
</reference>
<dbReference type="InterPro" id="IPR050791">
    <property type="entry name" value="Aldo-Keto_reductase"/>
</dbReference>
<dbReference type="STRING" id="571298.SAMN04488026_101251"/>
<dbReference type="PANTHER" id="PTHR43625:SF77">
    <property type="entry name" value="ALDO-KETO REDUCTASE"/>
    <property type="match status" value="1"/>
</dbReference>
<dbReference type="Pfam" id="PF00248">
    <property type="entry name" value="Aldo_ket_red"/>
    <property type="match status" value="1"/>
</dbReference>
<keyword evidence="1" id="KW-0560">Oxidoreductase</keyword>
<keyword evidence="4" id="KW-1185">Reference proteome</keyword>
<protein>
    <submittedName>
        <fullName evidence="3">Predicted oxidoreductase</fullName>
    </submittedName>
</protein>
<gene>
    <name evidence="3" type="ORF">SAMN04488026_101251</name>
</gene>
<dbReference type="InterPro" id="IPR036812">
    <property type="entry name" value="NAD(P)_OxRdtase_dom_sf"/>
</dbReference>
<name>A0A1G8R478_9RHOB</name>
<dbReference type="AlphaFoldDB" id="A0A1G8R478"/>
<feature type="domain" description="NADP-dependent oxidoreductase" evidence="2">
    <location>
        <begin position="5"/>
        <end position="256"/>
    </location>
</feature>
<sequence>MPLPYGPHVSEEIVGAALKDVRDSAVIETKFGFDIDADTGEQLGGTNSRPDHIRRAVEAMLRRLGTDRIDILLQHRVDPQVPIEKVAGVIGELMSEGKVLNWGLSEPGLGTIRRAHAEQPLSVIQNEYSMLWRGAEAEVLPLCQELGIGFVCWSPLGMGFFSGKIDAASRFPQGDFRAVVPRFAPENLGPNMALFGVVTDWAARKSATPAQIALAWLLAQAPMIVPIPGTTNPDHLDENIRTAEVTFTEEELTQLNAEVAAIRIQGARLPEGVLAGTGVEAPRPG</sequence>
<dbReference type="Proteomes" id="UP000199382">
    <property type="component" value="Unassembled WGS sequence"/>
</dbReference>
<dbReference type="GO" id="GO:0016491">
    <property type="term" value="F:oxidoreductase activity"/>
    <property type="evidence" value="ECO:0007669"/>
    <property type="project" value="UniProtKB-KW"/>
</dbReference>
<evidence type="ECO:0000313" key="3">
    <source>
        <dbReference type="EMBL" id="SDJ11776.1"/>
    </source>
</evidence>
<dbReference type="SUPFAM" id="SSF51430">
    <property type="entry name" value="NAD(P)-linked oxidoreductase"/>
    <property type="match status" value="1"/>
</dbReference>
<accession>A0A1G8R478</accession>
<dbReference type="PANTHER" id="PTHR43625">
    <property type="entry name" value="AFLATOXIN B1 ALDEHYDE REDUCTASE"/>
    <property type="match status" value="1"/>
</dbReference>
<dbReference type="InterPro" id="IPR023210">
    <property type="entry name" value="NADP_OxRdtase_dom"/>
</dbReference>